<comment type="caution">
    <text evidence="8">The sequence shown here is derived from an EMBL/GenBank/DDBJ whole genome shotgun (WGS) entry which is preliminary data.</text>
</comment>
<evidence type="ECO:0000256" key="5">
    <source>
        <dbReference type="ARBA" id="ARBA00023136"/>
    </source>
</evidence>
<evidence type="ECO:0000256" key="7">
    <source>
        <dbReference type="SAM" id="Phobius"/>
    </source>
</evidence>
<dbReference type="OrthoDB" id="9803456at2"/>
<dbReference type="AlphaFoldDB" id="S7TW98"/>
<dbReference type="PATRIC" id="fig|1121405.3.peg.1613"/>
<accession>S7TW98</accession>
<protein>
    <submittedName>
        <fullName evidence="8">Lipid A biosynthesis acyltransferase</fullName>
    </submittedName>
</protein>
<comment type="subcellular location">
    <subcellularLocation>
        <location evidence="1">Cell inner membrane</location>
    </subcellularLocation>
</comment>
<keyword evidence="2" id="KW-1003">Cell membrane</keyword>
<keyword evidence="4 8" id="KW-0808">Transferase</keyword>
<dbReference type="eggNOG" id="COG1560">
    <property type="taxonomic scope" value="Bacteria"/>
</dbReference>
<evidence type="ECO:0000256" key="6">
    <source>
        <dbReference type="ARBA" id="ARBA00023315"/>
    </source>
</evidence>
<reference evidence="8 9" key="1">
    <citation type="journal article" date="2013" name="Genome Announc.">
        <title>Draft genome sequences for three mercury-methylating, sulfate-reducing bacteria.</title>
        <authorList>
            <person name="Brown S.D."/>
            <person name="Hurt R.A.Jr."/>
            <person name="Gilmour C.C."/>
            <person name="Elias D.A."/>
        </authorList>
    </citation>
    <scope>NUCLEOTIDE SEQUENCE [LARGE SCALE GENOMIC DNA]</scope>
    <source>
        <strain evidence="8 9">DSM 2059</strain>
    </source>
</reference>
<dbReference type="EMBL" id="ATHJ01000076">
    <property type="protein sequence ID" value="EPR41301.1"/>
    <property type="molecule type" value="Genomic_DNA"/>
</dbReference>
<dbReference type="CDD" id="cd07984">
    <property type="entry name" value="LPLAT_LABLAT-like"/>
    <property type="match status" value="1"/>
</dbReference>
<evidence type="ECO:0000256" key="2">
    <source>
        <dbReference type="ARBA" id="ARBA00022475"/>
    </source>
</evidence>
<dbReference type="InterPro" id="IPR004960">
    <property type="entry name" value="LipA_acyltrans"/>
</dbReference>
<keyword evidence="3" id="KW-0997">Cell inner membrane</keyword>
<evidence type="ECO:0000313" key="8">
    <source>
        <dbReference type="EMBL" id="EPR41301.1"/>
    </source>
</evidence>
<dbReference type="GO" id="GO:0016746">
    <property type="term" value="F:acyltransferase activity"/>
    <property type="evidence" value="ECO:0007669"/>
    <property type="project" value="UniProtKB-KW"/>
</dbReference>
<keyword evidence="9" id="KW-1185">Reference proteome</keyword>
<name>S7TW98_DESML</name>
<evidence type="ECO:0000256" key="1">
    <source>
        <dbReference type="ARBA" id="ARBA00004533"/>
    </source>
</evidence>
<keyword evidence="5 7" id="KW-0472">Membrane</keyword>
<keyword evidence="7" id="KW-1133">Transmembrane helix</keyword>
<dbReference type="RefSeq" id="WP_020876513.1">
    <property type="nucleotide sequence ID" value="NZ_ATHJ01000076.1"/>
</dbReference>
<evidence type="ECO:0000313" key="9">
    <source>
        <dbReference type="Proteomes" id="UP000014977"/>
    </source>
</evidence>
<dbReference type="PIRSF" id="PIRSF026649">
    <property type="entry name" value="MsbB"/>
    <property type="match status" value="1"/>
</dbReference>
<keyword evidence="7" id="KW-0812">Transmembrane</keyword>
<dbReference type="Proteomes" id="UP000014977">
    <property type="component" value="Unassembled WGS sequence"/>
</dbReference>
<evidence type="ECO:0000256" key="3">
    <source>
        <dbReference type="ARBA" id="ARBA00022519"/>
    </source>
</evidence>
<sequence length="317" mass="36484">MSMVQKFYRIANGVFSSGITSFIWHTAGCIGALPDYIRINTGRMLGRIILRCDSRHRRIAFKNLLSAYGDAMSDAEILSLCRKVFENLGLVFMEVCWSLTKDQPALFRHFRIEGRHHMREAHKKGKGVLVLTAHFGNWELLTVIGALLGYPFRIVYRPMDFSPLENVVIRLRTRFGGDMIPKKKGFRKILNSLGRNELVGLLMDQNVACREGVFIPFFNMPACTNKGLALLALKTGAPVIPLFLRRDENGYTAEIWPEIPLTRTGDKIKDIEINTEAYTRAIEEIVRQYPDQWFGWLHRRWNTRPFCELPLQKPSDH</sequence>
<dbReference type="STRING" id="897.B2D07_06685"/>
<dbReference type="GO" id="GO:0009247">
    <property type="term" value="P:glycolipid biosynthetic process"/>
    <property type="evidence" value="ECO:0007669"/>
    <property type="project" value="UniProtKB-ARBA"/>
</dbReference>
<dbReference type="PANTHER" id="PTHR30606">
    <property type="entry name" value="LIPID A BIOSYNTHESIS LAUROYL ACYLTRANSFERASE"/>
    <property type="match status" value="1"/>
</dbReference>
<keyword evidence="6 8" id="KW-0012">Acyltransferase</keyword>
<dbReference type="GO" id="GO:0005886">
    <property type="term" value="C:plasma membrane"/>
    <property type="evidence" value="ECO:0007669"/>
    <property type="project" value="UniProtKB-SubCell"/>
</dbReference>
<dbReference type="Pfam" id="PF03279">
    <property type="entry name" value="Lip_A_acyltrans"/>
    <property type="match status" value="1"/>
</dbReference>
<feature type="transmembrane region" description="Helical" evidence="7">
    <location>
        <begin position="128"/>
        <end position="152"/>
    </location>
</feature>
<evidence type="ECO:0000256" key="4">
    <source>
        <dbReference type="ARBA" id="ARBA00022679"/>
    </source>
</evidence>
<dbReference type="PANTHER" id="PTHR30606:SF10">
    <property type="entry name" value="PHOSPHATIDYLINOSITOL MANNOSIDE ACYLTRANSFERASE"/>
    <property type="match status" value="1"/>
</dbReference>
<gene>
    <name evidence="8" type="ORF">dsmv_2082</name>
</gene>
<proteinExistence type="predicted"/>
<organism evidence="8 9">
    <name type="scientific">Desulfococcus multivorans DSM 2059</name>
    <dbReference type="NCBI Taxonomy" id="1121405"/>
    <lineage>
        <taxon>Bacteria</taxon>
        <taxon>Pseudomonadati</taxon>
        <taxon>Thermodesulfobacteriota</taxon>
        <taxon>Desulfobacteria</taxon>
        <taxon>Desulfobacterales</taxon>
        <taxon>Desulfococcaceae</taxon>
        <taxon>Desulfococcus</taxon>
    </lineage>
</organism>